<protein>
    <submittedName>
        <fullName evidence="1">Uncharacterized protein</fullName>
    </submittedName>
</protein>
<organism evidence="1 2">
    <name type="scientific">Micromonospora sediminicola</name>
    <dbReference type="NCBI Taxonomy" id="946078"/>
    <lineage>
        <taxon>Bacteria</taxon>
        <taxon>Bacillati</taxon>
        <taxon>Actinomycetota</taxon>
        <taxon>Actinomycetes</taxon>
        <taxon>Micromonosporales</taxon>
        <taxon>Micromonosporaceae</taxon>
        <taxon>Micromonospora</taxon>
    </lineage>
</organism>
<evidence type="ECO:0000313" key="2">
    <source>
        <dbReference type="Proteomes" id="UP000199558"/>
    </source>
</evidence>
<evidence type="ECO:0000313" key="1">
    <source>
        <dbReference type="EMBL" id="SBT68606.1"/>
    </source>
</evidence>
<reference evidence="2" key="1">
    <citation type="submission" date="2016-06" db="EMBL/GenBank/DDBJ databases">
        <authorList>
            <person name="Varghese N."/>
            <person name="Submissions Spin"/>
        </authorList>
    </citation>
    <scope>NUCLEOTIDE SEQUENCE [LARGE SCALE GENOMIC DNA]</scope>
    <source>
        <strain evidence="2">DSM 45794</strain>
    </source>
</reference>
<dbReference type="STRING" id="946078.GA0070622_5716"/>
<name>A0A1A9BHQ5_9ACTN</name>
<dbReference type="EMBL" id="FLRH01000004">
    <property type="protein sequence ID" value="SBT68606.1"/>
    <property type="molecule type" value="Genomic_DNA"/>
</dbReference>
<accession>A0A1A9BHQ5</accession>
<gene>
    <name evidence="1" type="ORF">GA0070622_5716</name>
</gene>
<proteinExistence type="predicted"/>
<sequence>MTVTAYGMIGARSRRVPAGGLSAGERPVTDELVRVYLPATVPMLGRLRDEGLSAEAAHAVTPELREWYAEGDEEELEYVAFTRAAQDALLLLRADAGAPRRRVVVSVDLPARAVGRAGGELGSSVVGLAGPVPVRSVAAIHVDGAEAVEDVTAAVAVVTEAQAGDPDAQFTVDGVEDHELEWYDVTELDLLLREVG</sequence>
<dbReference type="InterPro" id="IPR054206">
    <property type="entry name" value="DUF6912"/>
</dbReference>
<dbReference type="Pfam" id="PF21853">
    <property type="entry name" value="DUF6912"/>
    <property type="match status" value="1"/>
</dbReference>
<dbReference type="AlphaFoldDB" id="A0A1A9BHQ5"/>
<dbReference type="Proteomes" id="UP000199558">
    <property type="component" value="Unassembled WGS sequence"/>
</dbReference>
<keyword evidence="2" id="KW-1185">Reference proteome</keyword>